<dbReference type="PANTHER" id="PTHR36540">
    <property type="entry name" value="PYRIMIDINE/PURINE NUCLEOSIDE PHOSPHORYLASE"/>
    <property type="match status" value="1"/>
</dbReference>
<comment type="caution">
    <text evidence="4">The sequence shown here is derived from an EMBL/GenBank/DDBJ whole genome shotgun (WGS) entry which is preliminary data.</text>
</comment>
<organism evidence="4 5">
    <name type="scientific">Lacihabitans lacunae</name>
    <dbReference type="NCBI Taxonomy" id="1028214"/>
    <lineage>
        <taxon>Bacteria</taxon>
        <taxon>Pseudomonadati</taxon>
        <taxon>Bacteroidota</taxon>
        <taxon>Cytophagia</taxon>
        <taxon>Cytophagales</taxon>
        <taxon>Leadbetterellaceae</taxon>
        <taxon>Lacihabitans</taxon>
    </lineage>
</organism>
<keyword evidence="5" id="KW-1185">Reference proteome</keyword>
<dbReference type="RefSeq" id="WP_379833903.1">
    <property type="nucleotide sequence ID" value="NZ_JBHRYQ010000001.1"/>
</dbReference>
<dbReference type="EMBL" id="JBHRYQ010000001">
    <property type="protein sequence ID" value="MFC3809187.1"/>
    <property type="molecule type" value="Genomic_DNA"/>
</dbReference>
<gene>
    <name evidence="3" type="primary">ppnP</name>
    <name evidence="4" type="ORF">ACFOOI_00855</name>
</gene>
<dbReference type="InterPro" id="IPR014710">
    <property type="entry name" value="RmlC-like_jellyroll"/>
</dbReference>
<keyword evidence="2 3" id="KW-0808">Transferase</keyword>
<dbReference type="Proteomes" id="UP001595616">
    <property type="component" value="Unassembled WGS sequence"/>
</dbReference>
<dbReference type="Gene3D" id="2.60.120.10">
    <property type="entry name" value="Jelly Rolls"/>
    <property type="match status" value="1"/>
</dbReference>
<dbReference type="Pfam" id="PF06865">
    <property type="entry name" value="Ppnp"/>
    <property type="match status" value="1"/>
</dbReference>
<evidence type="ECO:0000313" key="4">
    <source>
        <dbReference type="EMBL" id="MFC3809187.1"/>
    </source>
</evidence>
<comment type="catalytic activity">
    <reaction evidence="3">
        <text>xanthosine + phosphate = alpha-D-ribose 1-phosphate + xanthine</text>
        <dbReference type="Rhea" id="RHEA:27638"/>
        <dbReference type="ChEBI" id="CHEBI:17712"/>
        <dbReference type="ChEBI" id="CHEBI:18107"/>
        <dbReference type="ChEBI" id="CHEBI:43474"/>
        <dbReference type="ChEBI" id="CHEBI:57720"/>
        <dbReference type="EC" id="2.4.2.1"/>
    </reaction>
</comment>
<evidence type="ECO:0000256" key="2">
    <source>
        <dbReference type="ARBA" id="ARBA00022679"/>
    </source>
</evidence>
<evidence type="ECO:0000313" key="5">
    <source>
        <dbReference type="Proteomes" id="UP001595616"/>
    </source>
</evidence>
<evidence type="ECO:0000256" key="1">
    <source>
        <dbReference type="ARBA" id="ARBA00022676"/>
    </source>
</evidence>
<dbReference type="InterPro" id="IPR009664">
    <property type="entry name" value="Ppnp"/>
</dbReference>
<dbReference type="EC" id="2.4.2.2" evidence="3"/>
<comment type="function">
    <text evidence="3">Catalyzes the phosphorolysis of diverse nucleosides, yielding D-ribose 1-phosphate and the respective free bases. Can use uridine, adenosine, guanosine, cytidine, thymidine, inosine and xanthosine as substrates. Also catalyzes the reverse reactions.</text>
</comment>
<comment type="catalytic activity">
    <reaction evidence="3">
        <text>cytidine + phosphate = cytosine + alpha-D-ribose 1-phosphate</text>
        <dbReference type="Rhea" id="RHEA:52540"/>
        <dbReference type="ChEBI" id="CHEBI:16040"/>
        <dbReference type="ChEBI" id="CHEBI:17562"/>
        <dbReference type="ChEBI" id="CHEBI:43474"/>
        <dbReference type="ChEBI" id="CHEBI:57720"/>
        <dbReference type="EC" id="2.4.2.2"/>
    </reaction>
</comment>
<dbReference type="InterPro" id="IPR011051">
    <property type="entry name" value="RmlC_Cupin_sf"/>
</dbReference>
<protein>
    <recommendedName>
        <fullName evidence="3">Pyrimidine/purine nucleoside phosphorylase</fullName>
        <ecNumber evidence="3">2.4.2.1</ecNumber>
        <ecNumber evidence="3">2.4.2.2</ecNumber>
    </recommendedName>
    <alternativeName>
        <fullName evidence="3">Adenosine phosphorylase</fullName>
    </alternativeName>
    <alternativeName>
        <fullName evidence="3">Cytidine phosphorylase</fullName>
    </alternativeName>
    <alternativeName>
        <fullName evidence="3">Guanosine phosphorylase</fullName>
    </alternativeName>
    <alternativeName>
        <fullName evidence="3">Inosine phosphorylase</fullName>
    </alternativeName>
    <alternativeName>
        <fullName evidence="3">Thymidine phosphorylase</fullName>
    </alternativeName>
    <alternativeName>
        <fullName evidence="3">Uridine phosphorylase</fullName>
    </alternativeName>
    <alternativeName>
        <fullName evidence="3">Xanthosine phosphorylase</fullName>
    </alternativeName>
</protein>
<dbReference type="PANTHER" id="PTHR36540:SF1">
    <property type="entry name" value="PYRIMIDINE_PURINE NUCLEOSIDE PHOSPHORYLASE"/>
    <property type="match status" value="1"/>
</dbReference>
<reference evidence="5" key="1">
    <citation type="journal article" date="2019" name="Int. J. Syst. Evol. Microbiol.">
        <title>The Global Catalogue of Microorganisms (GCM) 10K type strain sequencing project: providing services to taxonomists for standard genome sequencing and annotation.</title>
        <authorList>
            <consortium name="The Broad Institute Genomics Platform"/>
            <consortium name="The Broad Institute Genome Sequencing Center for Infectious Disease"/>
            <person name="Wu L."/>
            <person name="Ma J."/>
        </authorList>
    </citation>
    <scope>NUCLEOTIDE SEQUENCE [LARGE SCALE GENOMIC DNA]</scope>
    <source>
        <strain evidence="5">CECT 7956</strain>
    </source>
</reference>
<accession>A0ABV7YSM7</accession>
<keyword evidence="1 3" id="KW-0328">Glycosyltransferase</keyword>
<name>A0ABV7YSM7_9BACT</name>
<proteinExistence type="inferred from homology"/>
<dbReference type="SUPFAM" id="SSF51182">
    <property type="entry name" value="RmlC-like cupins"/>
    <property type="match status" value="1"/>
</dbReference>
<comment type="catalytic activity">
    <reaction evidence="3">
        <text>a purine D-ribonucleoside + phosphate = a purine nucleobase + alpha-D-ribose 1-phosphate</text>
        <dbReference type="Rhea" id="RHEA:19805"/>
        <dbReference type="ChEBI" id="CHEBI:26386"/>
        <dbReference type="ChEBI" id="CHEBI:43474"/>
        <dbReference type="ChEBI" id="CHEBI:57720"/>
        <dbReference type="ChEBI" id="CHEBI:142355"/>
        <dbReference type="EC" id="2.4.2.1"/>
    </reaction>
</comment>
<dbReference type="EC" id="2.4.2.1" evidence="3"/>
<comment type="catalytic activity">
    <reaction evidence="3">
        <text>guanosine + phosphate = alpha-D-ribose 1-phosphate + guanine</text>
        <dbReference type="Rhea" id="RHEA:13233"/>
        <dbReference type="ChEBI" id="CHEBI:16235"/>
        <dbReference type="ChEBI" id="CHEBI:16750"/>
        <dbReference type="ChEBI" id="CHEBI:43474"/>
        <dbReference type="ChEBI" id="CHEBI:57720"/>
        <dbReference type="EC" id="2.4.2.1"/>
    </reaction>
</comment>
<comment type="catalytic activity">
    <reaction evidence="3">
        <text>uridine + phosphate = alpha-D-ribose 1-phosphate + uracil</text>
        <dbReference type="Rhea" id="RHEA:24388"/>
        <dbReference type="ChEBI" id="CHEBI:16704"/>
        <dbReference type="ChEBI" id="CHEBI:17568"/>
        <dbReference type="ChEBI" id="CHEBI:43474"/>
        <dbReference type="ChEBI" id="CHEBI:57720"/>
        <dbReference type="EC" id="2.4.2.2"/>
    </reaction>
</comment>
<dbReference type="HAMAP" id="MF_01537">
    <property type="entry name" value="Nucleos_phosphorylase_PpnP"/>
    <property type="match status" value="1"/>
</dbReference>
<comment type="catalytic activity">
    <reaction evidence="3">
        <text>thymidine + phosphate = 2-deoxy-alpha-D-ribose 1-phosphate + thymine</text>
        <dbReference type="Rhea" id="RHEA:16037"/>
        <dbReference type="ChEBI" id="CHEBI:17748"/>
        <dbReference type="ChEBI" id="CHEBI:17821"/>
        <dbReference type="ChEBI" id="CHEBI:43474"/>
        <dbReference type="ChEBI" id="CHEBI:57259"/>
        <dbReference type="EC" id="2.4.2.2"/>
    </reaction>
</comment>
<sequence>MINSNSYFEGNVLSLGYTTAAGKSTVGVMEPGSYEFGTGSAEVMTVIEGEMEVVLPGETESKMIGKGEFYEVPANSKFQVTVNVQTSYLCQYS</sequence>
<evidence type="ECO:0000256" key="3">
    <source>
        <dbReference type="HAMAP-Rule" id="MF_01537"/>
    </source>
</evidence>
<comment type="catalytic activity">
    <reaction evidence="3">
        <text>adenosine + phosphate = alpha-D-ribose 1-phosphate + adenine</text>
        <dbReference type="Rhea" id="RHEA:27642"/>
        <dbReference type="ChEBI" id="CHEBI:16335"/>
        <dbReference type="ChEBI" id="CHEBI:16708"/>
        <dbReference type="ChEBI" id="CHEBI:43474"/>
        <dbReference type="ChEBI" id="CHEBI:57720"/>
        <dbReference type="EC" id="2.4.2.1"/>
    </reaction>
</comment>
<comment type="catalytic activity">
    <reaction evidence="3">
        <text>inosine + phosphate = alpha-D-ribose 1-phosphate + hypoxanthine</text>
        <dbReference type="Rhea" id="RHEA:27646"/>
        <dbReference type="ChEBI" id="CHEBI:17368"/>
        <dbReference type="ChEBI" id="CHEBI:17596"/>
        <dbReference type="ChEBI" id="CHEBI:43474"/>
        <dbReference type="ChEBI" id="CHEBI:57720"/>
        <dbReference type="EC" id="2.4.2.1"/>
    </reaction>
</comment>
<comment type="similarity">
    <text evidence="3">Belongs to the nucleoside phosphorylase PpnP family.</text>
</comment>